<accession>A0ABT2JGD2</accession>
<feature type="domain" description="Anthranilate synthase component I N-terminal" evidence="2">
    <location>
        <begin position="35"/>
        <end position="179"/>
    </location>
</feature>
<gene>
    <name evidence="3" type="ORF">JT362_27140</name>
</gene>
<dbReference type="EMBL" id="JAFFZE010000022">
    <property type="protein sequence ID" value="MCT2586803.1"/>
    <property type="molecule type" value="Genomic_DNA"/>
</dbReference>
<organism evidence="3 4">
    <name type="scientific">Actinophytocola gossypii</name>
    <dbReference type="NCBI Taxonomy" id="2812003"/>
    <lineage>
        <taxon>Bacteria</taxon>
        <taxon>Bacillati</taxon>
        <taxon>Actinomycetota</taxon>
        <taxon>Actinomycetes</taxon>
        <taxon>Pseudonocardiales</taxon>
        <taxon>Pseudonocardiaceae</taxon>
    </lineage>
</organism>
<evidence type="ECO:0000259" key="1">
    <source>
        <dbReference type="Pfam" id="PF00425"/>
    </source>
</evidence>
<dbReference type="InterPro" id="IPR006805">
    <property type="entry name" value="Anth_synth_I_N"/>
</dbReference>
<feature type="domain" description="Chorismate-utilising enzyme C-terminal" evidence="1">
    <location>
        <begin position="231"/>
        <end position="481"/>
    </location>
</feature>
<dbReference type="InterPro" id="IPR019999">
    <property type="entry name" value="Anth_synth_I-like"/>
</dbReference>
<dbReference type="Gene3D" id="3.60.120.10">
    <property type="entry name" value="Anthranilate synthase"/>
    <property type="match status" value="1"/>
</dbReference>
<dbReference type="PANTHER" id="PTHR11236">
    <property type="entry name" value="AMINOBENZOATE/ANTHRANILATE SYNTHASE"/>
    <property type="match status" value="1"/>
</dbReference>
<dbReference type="Pfam" id="PF04715">
    <property type="entry name" value="Anth_synt_I_N"/>
    <property type="match status" value="1"/>
</dbReference>
<name>A0ABT2JGD2_9PSEU</name>
<dbReference type="SUPFAM" id="SSF56322">
    <property type="entry name" value="ADC synthase"/>
    <property type="match status" value="1"/>
</dbReference>
<dbReference type="RefSeq" id="WP_260194664.1">
    <property type="nucleotide sequence ID" value="NZ_JAFFZE010000022.1"/>
</dbReference>
<sequence>MTNNRTGEPGDAGRIPVRTVRVPLPETEALPSYLALAERFGSDQVYLLDSAGGPAGDCRYRFIGFGELLSLTVTRDDVRIDGVPELLETVRARVEPVLDTSGETWRLADPHDLWQLLRELGSCFAVTGSATEFRFGFLAYFGYDTARYVEELPYLIEPDRDQPDVRMVLYRGFLVSDTSREGAELRLHESPAWPSVDPAELTTLLTAANRTQPAPADGLPPVSTVDSDVDESSYLAIVDKCLKHIAVGDIYQVQIGQELTIRSTADPVTVYRRLLERNPSPYMYLAPFGDQTVIGASPELFVRVEDRQVTMRPIAGTAPRGPDDDARARRLRTDPKERAEHTMLVDLCRNDIGRICERDTLDVPDKLVIERYSHVLHLVSTVTGRAQPDRDAYDIIAALFPAGTMTGAPKIRAMEIIEETEHSRRGLYAGALGLVDVGGYVNLALCIRTLIHHDGAYRTRASAGIVADSVPGREWRETLAKLAAGYWAVTGEEPQ</sequence>
<dbReference type="PRINTS" id="PR00095">
    <property type="entry name" value="ANTSNTHASEI"/>
</dbReference>
<keyword evidence="4" id="KW-1185">Reference proteome</keyword>
<reference evidence="3 4" key="1">
    <citation type="submission" date="2021-02" db="EMBL/GenBank/DDBJ databases">
        <title>Actinophytocola xerophila sp. nov., isolated from soil of cotton cropping field.</title>
        <authorList>
            <person name="Huang R."/>
            <person name="Chen X."/>
            <person name="Ge X."/>
            <person name="Liu W."/>
        </authorList>
    </citation>
    <scope>NUCLEOTIDE SEQUENCE [LARGE SCALE GENOMIC DNA]</scope>
    <source>
        <strain evidence="3 4">S1-96</strain>
    </source>
</reference>
<comment type="caution">
    <text evidence="3">The sequence shown here is derived from an EMBL/GenBank/DDBJ whole genome shotgun (WGS) entry which is preliminary data.</text>
</comment>
<dbReference type="InterPro" id="IPR015890">
    <property type="entry name" value="Chorismate_C"/>
</dbReference>
<protein>
    <submittedName>
        <fullName evidence="3">Anthranilate synthase component I family protein</fullName>
    </submittedName>
</protein>
<dbReference type="InterPro" id="IPR005801">
    <property type="entry name" value="ADC_synthase"/>
</dbReference>
<dbReference type="PANTHER" id="PTHR11236:SF9">
    <property type="entry name" value="ANTHRANILATE SYNTHASE COMPONENT 1"/>
    <property type="match status" value="1"/>
</dbReference>
<evidence type="ECO:0000259" key="2">
    <source>
        <dbReference type="Pfam" id="PF04715"/>
    </source>
</evidence>
<dbReference type="Pfam" id="PF00425">
    <property type="entry name" value="Chorismate_bind"/>
    <property type="match status" value="1"/>
</dbReference>
<proteinExistence type="predicted"/>
<evidence type="ECO:0000313" key="3">
    <source>
        <dbReference type="EMBL" id="MCT2586803.1"/>
    </source>
</evidence>
<evidence type="ECO:0000313" key="4">
    <source>
        <dbReference type="Proteomes" id="UP001156441"/>
    </source>
</evidence>
<dbReference type="Proteomes" id="UP001156441">
    <property type="component" value="Unassembled WGS sequence"/>
</dbReference>